<evidence type="ECO:0000313" key="6">
    <source>
        <dbReference type="Proteomes" id="UP001500575"/>
    </source>
</evidence>
<proteinExistence type="predicted"/>
<keyword evidence="2" id="KW-0238">DNA-binding</keyword>
<protein>
    <recommendedName>
        <fullName evidence="4">HTH hxlR-type domain-containing protein</fullName>
    </recommendedName>
</protein>
<keyword evidence="6" id="KW-1185">Reference proteome</keyword>
<evidence type="ECO:0000256" key="2">
    <source>
        <dbReference type="ARBA" id="ARBA00023125"/>
    </source>
</evidence>
<dbReference type="EMBL" id="BAAAQQ010000011">
    <property type="protein sequence ID" value="GAA2123769.1"/>
    <property type="molecule type" value="Genomic_DNA"/>
</dbReference>
<sequence>MNKIVLGVFPGAQALSATLNYIVTETTTPTIGRRAAGSGDLAVCEPFEAAMLLLGRRWAGGVVRALLGGAERYGEVRDELPGVTDAVLTARLRELCAWGLARRTEDKGTVRYELTAAGRDLAPVLDAVEDYGRRHHALLRRLRP</sequence>
<name>A0ABN2YB61_9ACTN</name>
<organism evidence="5 6">
    <name type="scientific">Nocardioides bigeumensis</name>
    <dbReference type="NCBI Taxonomy" id="433657"/>
    <lineage>
        <taxon>Bacteria</taxon>
        <taxon>Bacillati</taxon>
        <taxon>Actinomycetota</taxon>
        <taxon>Actinomycetes</taxon>
        <taxon>Propionibacteriales</taxon>
        <taxon>Nocardioidaceae</taxon>
        <taxon>Nocardioides</taxon>
    </lineage>
</organism>
<dbReference type="Proteomes" id="UP001500575">
    <property type="component" value="Unassembled WGS sequence"/>
</dbReference>
<dbReference type="PROSITE" id="PS51118">
    <property type="entry name" value="HTH_HXLR"/>
    <property type="match status" value="1"/>
</dbReference>
<reference evidence="5 6" key="1">
    <citation type="journal article" date="2019" name="Int. J. Syst. Evol. Microbiol.">
        <title>The Global Catalogue of Microorganisms (GCM) 10K type strain sequencing project: providing services to taxonomists for standard genome sequencing and annotation.</title>
        <authorList>
            <consortium name="The Broad Institute Genomics Platform"/>
            <consortium name="The Broad Institute Genome Sequencing Center for Infectious Disease"/>
            <person name="Wu L."/>
            <person name="Ma J."/>
        </authorList>
    </citation>
    <scope>NUCLEOTIDE SEQUENCE [LARGE SCALE GENOMIC DNA]</scope>
    <source>
        <strain evidence="5 6">JCM 16021</strain>
    </source>
</reference>
<dbReference type="InterPro" id="IPR002577">
    <property type="entry name" value="HTH_HxlR"/>
</dbReference>
<dbReference type="Gene3D" id="1.10.10.10">
    <property type="entry name" value="Winged helix-like DNA-binding domain superfamily/Winged helix DNA-binding domain"/>
    <property type="match status" value="1"/>
</dbReference>
<evidence type="ECO:0000256" key="3">
    <source>
        <dbReference type="ARBA" id="ARBA00023163"/>
    </source>
</evidence>
<dbReference type="Pfam" id="PF01638">
    <property type="entry name" value="HxlR"/>
    <property type="match status" value="1"/>
</dbReference>
<dbReference type="InterPro" id="IPR036388">
    <property type="entry name" value="WH-like_DNA-bd_sf"/>
</dbReference>
<dbReference type="InterPro" id="IPR036390">
    <property type="entry name" value="WH_DNA-bd_sf"/>
</dbReference>
<dbReference type="PANTHER" id="PTHR33204">
    <property type="entry name" value="TRANSCRIPTIONAL REGULATOR, MARR FAMILY"/>
    <property type="match status" value="1"/>
</dbReference>
<evidence type="ECO:0000313" key="5">
    <source>
        <dbReference type="EMBL" id="GAA2123769.1"/>
    </source>
</evidence>
<accession>A0ABN2YB61</accession>
<keyword evidence="1" id="KW-0805">Transcription regulation</keyword>
<feature type="domain" description="HTH hxlR-type" evidence="4">
    <location>
        <begin position="44"/>
        <end position="140"/>
    </location>
</feature>
<evidence type="ECO:0000259" key="4">
    <source>
        <dbReference type="PROSITE" id="PS51118"/>
    </source>
</evidence>
<keyword evidence="3" id="KW-0804">Transcription</keyword>
<comment type="caution">
    <text evidence="5">The sequence shown here is derived from an EMBL/GenBank/DDBJ whole genome shotgun (WGS) entry which is preliminary data.</text>
</comment>
<evidence type="ECO:0000256" key="1">
    <source>
        <dbReference type="ARBA" id="ARBA00023015"/>
    </source>
</evidence>
<dbReference type="SUPFAM" id="SSF46785">
    <property type="entry name" value="Winged helix' DNA-binding domain"/>
    <property type="match status" value="1"/>
</dbReference>
<gene>
    <name evidence="5" type="ORF">GCM10009843_19840</name>
</gene>
<dbReference type="PANTHER" id="PTHR33204:SF37">
    <property type="entry name" value="HTH-TYPE TRANSCRIPTIONAL REGULATOR YODB"/>
    <property type="match status" value="1"/>
</dbReference>